<comment type="caution">
    <text evidence="2">The sequence shown here is derived from an EMBL/GenBank/DDBJ whole genome shotgun (WGS) entry which is preliminary data.</text>
</comment>
<dbReference type="Proteomes" id="UP001367508">
    <property type="component" value="Unassembled WGS sequence"/>
</dbReference>
<organism evidence="2 3">
    <name type="scientific">Canavalia gladiata</name>
    <name type="common">Sword bean</name>
    <name type="synonym">Dolichos gladiatus</name>
    <dbReference type="NCBI Taxonomy" id="3824"/>
    <lineage>
        <taxon>Eukaryota</taxon>
        <taxon>Viridiplantae</taxon>
        <taxon>Streptophyta</taxon>
        <taxon>Embryophyta</taxon>
        <taxon>Tracheophyta</taxon>
        <taxon>Spermatophyta</taxon>
        <taxon>Magnoliopsida</taxon>
        <taxon>eudicotyledons</taxon>
        <taxon>Gunneridae</taxon>
        <taxon>Pentapetalae</taxon>
        <taxon>rosids</taxon>
        <taxon>fabids</taxon>
        <taxon>Fabales</taxon>
        <taxon>Fabaceae</taxon>
        <taxon>Papilionoideae</taxon>
        <taxon>50 kb inversion clade</taxon>
        <taxon>NPAAA clade</taxon>
        <taxon>indigoferoid/millettioid clade</taxon>
        <taxon>Phaseoleae</taxon>
        <taxon>Canavalia</taxon>
    </lineage>
</organism>
<feature type="transmembrane region" description="Helical" evidence="1">
    <location>
        <begin position="38"/>
        <end position="59"/>
    </location>
</feature>
<accession>A0AAN9MU43</accession>
<proteinExistence type="predicted"/>
<dbReference type="AlphaFoldDB" id="A0AAN9MU43"/>
<evidence type="ECO:0000313" key="3">
    <source>
        <dbReference type="Proteomes" id="UP001367508"/>
    </source>
</evidence>
<name>A0AAN9MU43_CANGL</name>
<dbReference type="PANTHER" id="PTHR36060:SF1">
    <property type="entry name" value="OS02G0272400 PROTEIN"/>
    <property type="match status" value="1"/>
</dbReference>
<gene>
    <name evidence="2" type="ORF">VNO77_01968</name>
</gene>
<dbReference type="EMBL" id="JAYMYQ010000001">
    <property type="protein sequence ID" value="KAK7359996.1"/>
    <property type="molecule type" value="Genomic_DNA"/>
</dbReference>
<keyword evidence="3" id="KW-1185">Reference proteome</keyword>
<feature type="transmembrane region" description="Helical" evidence="1">
    <location>
        <begin position="103"/>
        <end position="123"/>
    </location>
</feature>
<keyword evidence="1" id="KW-0472">Membrane</keyword>
<protein>
    <submittedName>
        <fullName evidence="2">Uncharacterized protein</fullName>
    </submittedName>
</protein>
<dbReference type="PANTHER" id="PTHR36060">
    <property type="entry name" value="OS02G0272400 PROTEIN"/>
    <property type="match status" value="1"/>
</dbReference>
<keyword evidence="1" id="KW-1133">Transmembrane helix</keyword>
<keyword evidence="1" id="KW-0812">Transmembrane</keyword>
<evidence type="ECO:0000256" key="1">
    <source>
        <dbReference type="SAM" id="Phobius"/>
    </source>
</evidence>
<reference evidence="2 3" key="1">
    <citation type="submission" date="2024-01" db="EMBL/GenBank/DDBJ databases">
        <title>The genomes of 5 underutilized Papilionoideae crops provide insights into root nodulation and disease resistanc.</title>
        <authorList>
            <person name="Jiang F."/>
        </authorList>
    </citation>
    <scope>NUCLEOTIDE SEQUENCE [LARGE SCALE GENOMIC DNA]</scope>
    <source>
        <strain evidence="2">LVBAO_FW01</strain>
        <tissue evidence="2">Leaves</tissue>
    </source>
</reference>
<evidence type="ECO:0000313" key="2">
    <source>
        <dbReference type="EMBL" id="KAK7359996.1"/>
    </source>
</evidence>
<sequence length="248" mass="27740">MTEGEILSKKRREDTFGAGGSASVFQRKKSFSLTTSRALGAVIWLAIVVCTVISLKIVFQGSNEKRPFCINQRLPPVQIGMKGSSESDLLGAYYLANQEVAGYHWMVMFTSSMIVLMISVVYLIAGVTVTCSTPTRHGCLKEIASWGLVVLYGGTAFFLRRKAAMILDKRNFNGRNLGLEMLETNNLKFTPEVESQLNEGLKHGWVHPFFLLTKKTNLTVMMRYLTFADLNCCMKNSTLWVEDAISIR</sequence>
<feature type="transmembrane region" description="Helical" evidence="1">
    <location>
        <begin position="143"/>
        <end position="160"/>
    </location>
</feature>